<protein>
    <submittedName>
        <fullName evidence="1">Uncharacterized protein</fullName>
    </submittedName>
</protein>
<dbReference type="AlphaFoldDB" id="A0A1D1V1M9"/>
<accession>A0A1D1V1M9</accession>
<comment type="caution">
    <text evidence="1">The sequence shown here is derived from an EMBL/GenBank/DDBJ whole genome shotgun (WGS) entry which is preliminary data.</text>
</comment>
<keyword evidence="2" id="KW-1185">Reference proteome</keyword>
<dbReference type="Proteomes" id="UP000186922">
    <property type="component" value="Unassembled WGS sequence"/>
</dbReference>
<gene>
    <name evidence="1" type="primary">RvY_05730-1</name>
    <name evidence="1" type="synonym">RvY_05730.1</name>
    <name evidence="1" type="ORF">RvY_05730</name>
</gene>
<evidence type="ECO:0000313" key="1">
    <source>
        <dbReference type="EMBL" id="GAU93862.1"/>
    </source>
</evidence>
<proteinExistence type="predicted"/>
<dbReference type="EMBL" id="BDGG01000002">
    <property type="protein sequence ID" value="GAU93862.1"/>
    <property type="molecule type" value="Genomic_DNA"/>
</dbReference>
<organism evidence="1 2">
    <name type="scientific">Ramazzottius varieornatus</name>
    <name type="common">Water bear</name>
    <name type="synonym">Tardigrade</name>
    <dbReference type="NCBI Taxonomy" id="947166"/>
    <lineage>
        <taxon>Eukaryota</taxon>
        <taxon>Metazoa</taxon>
        <taxon>Ecdysozoa</taxon>
        <taxon>Tardigrada</taxon>
        <taxon>Eutardigrada</taxon>
        <taxon>Parachela</taxon>
        <taxon>Hypsibioidea</taxon>
        <taxon>Ramazzottiidae</taxon>
        <taxon>Ramazzottius</taxon>
    </lineage>
</organism>
<sequence length="70" mass="7928">MAHATASRKFTSVYMRPWSMVRPLTRFQEVGRTCTVFPPTKDISFEKQTPSKGLSLITSATFRTISLTET</sequence>
<evidence type="ECO:0000313" key="2">
    <source>
        <dbReference type="Proteomes" id="UP000186922"/>
    </source>
</evidence>
<name>A0A1D1V1M9_RAMVA</name>
<reference evidence="1 2" key="1">
    <citation type="journal article" date="2016" name="Nat. Commun.">
        <title>Extremotolerant tardigrade genome and improved radiotolerance of human cultured cells by tardigrade-unique protein.</title>
        <authorList>
            <person name="Hashimoto T."/>
            <person name="Horikawa D.D."/>
            <person name="Saito Y."/>
            <person name="Kuwahara H."/>
            <person name="Kozuka-Hata H."/>
            <person name="Shin-I T."/>
            <person name="Minakuchi Y."/>
            <person name="Ohishi K."/>
            <person name="Motoyama A."/>
            <person name="Aizu T."/>
            <person name="Enomoto A."/>
            <person name="Kondo K."/>
            <person name="Tanaka S."/>
            <person name="Hara Y."/>
            <person name="Koshikawa S."/>
            <person name="Sagara H."/>
            <person name="Miura T."/>
            <person name="Yokobori S."/>
            <person name="Miyagawa K."/>
            <person name="Suzuki Y."/>
            <person name="Kubo T."/>
            <person name="Oyama M."/>
            <person name="Kohara Y."/>
            <person name="Fujiyama A."/>
            <person name="Arakawa K."/>
            <person name="Katayama T."/>
            <person name="Toyoda A."/>
            <person name="Kunieda T."/>
        </authorList>
    </citation>
    <scope>NUCLEOTIDE SEQUENCE [LARGE SCALE GENOMIC DNA]</scope>
    <source>
        <strain evidence="1 2">YOKOZUNA-1</strain>
    </source>
</reference>